<accession>A0AAV7CPH9</accession>
<dbReference type="PROSITE" id="PS00018">
    <property type="entry name" value="EF_HAND_1"/>
    <property type="match status" value="1"/>
</dbReference>
<keyword evidence="7" id="KW-1185">Reference proteome</keyword>
<dbReference type="InterPro" id="IPR001849">
    <property type="entry name" value="PH_domain"/>
</dbReference>
<dbReference type="InterPro" id="IPR002048">
    <property type="entry name" value="EF_hand_dom"/>
</dbReference>
<dbReference type="EMBL" id="WNYA01000002">
    <property type="protein sequence ID" value="KAG8586506.1"/>
    <property type="molecule type" value="Genomic_DNA"/>
</dbReference>
<dbReference type="GO" id="GO:0046488">
    <property type="term" value="P:phosphatidylinositol metabolic process"/>
    <property type="evidence" value="ECO:0007669"/>
    <property type="project" value="TreeGrafter"/>
</dbReference>
<dbReference type="PANTHER" id="PTHR10336:SF173">
    <property type="entry name" value="1-PHOSPHATIDYLINOSITOL 4,5-BISPHOSPHATE PHOSPHODIESTERASE GAMMA-1"/>
    <property type="match status" value="1"/>
</dbReference>
<dbReference type="AlphaFoldDB" id="A0AAV7CPH9"/>
<dbReference type="FunFam" id="2.30.29.30:FF:000155">
    <property type="entry name" value="1-phosphatidylinositol 4,5-bisphosphate phosphodiesterase gamma"/>
    <property type="match status" value="1"/>
</dbReference>
<dbReference type="InterPro" id="IPR011992">
    <property type="entry name" value="EF-hand-dom_pair"/>
</dbReference>
<comment type="caution">
    <text evidence="6">The sequence shown here is derived from an EMBL/GenBank/DDBJ whole genome shotgun (WGS) entry which is preliminary data.</text>
</comment>
<dbReference type="PROSITE" id="PS50222">
    <property type="entry name" value="EF_HAND_2"/>
    <property type="match status" value="1"/>
</dbReference>
<dbReference type="SUPFAM" id="SSF47473">
    <property type="entry name" value="EF-hand"/>
    <property type="match status" value="1"/>
</dbReference>
<dbReference type="Pfam" id="PF23329">
    <property type="entry name" value="EF_HAND_1_PLCG"/>
    <property type="match status" value="1"/>
</dbReference>
<dbReference type="InterPro" id="IPR001192">
    <property type="entry name" value="PI-PLC_fam"/>
</dbReference>
<protein>
    <submittedName>
        <fullName evidence="6">Uncharacterized protein</fullName>
    </submittedName>
</protein>
<organism evidence="6 7">
    <name type="scientific">Engystomops pustulosus</name>
    <name type="common">Tungara frog</name>
    <name type="synonym">Physalaemus pustulosus</name>
    <dbReference type="NCBI Taxonomy" id="76066"/>
    <lineage>
        <taxon>Eukaryota</taxon>
        <taxon>Metazoa</taxon>
        <taxon>Chordata</taxon>
        <taxon>Craniata</taxon>
        <taxon>Vertebrata</taxon>
        <taxon>Euteleostomi</taxon>
        <taxon>Amphibia</taxon>
        <taxon>Batrachia</taxon>
        <taxon>Anura</taxon>
        <taxon>Neobatrachia</taxon>
        <taxon>Hyloidea</taxon>
        <taxon>Leptodactylidae</taxon>
        <taxon>Leiuperinae</taxon>
        <taxon>Engystomops</taxon>
    </lineage>
</organism>
<evidence type="ECO:0000259" key="5">
    <source>
        <dbReference type="PROSITE" id="PS50222"/>
    </source>
</evidence>
<evidence type="ECO:0000256" key="1">
    <source>
        <dbReference type="ARBA" id="ARBA00022723"/>
    </source>
</evidence>
<comment type="catalytic activity">
    <reaction evidence="3">
        <text>a 1,2-diacyl-sn-glycero-3-phospho-(1D-myo-inositol-4,5-bisphosphate) + H2O = 1D-myo-inositol 1,4,5-trisphosphate + a 1,2-diacyl-sn-glycerol + H(+)</text>
        <dbReference type="Rhea" id="RHEA:33179"/>
        <dbReference type="ChEBI" id="CHEBI:15377"/>
        <dbReference type="ChEBI" id="CHEBI:15378"/>
        <dbReference type="ChEBI" id="CHEBI:17815"/>
        <dbReference type="ChEBI" id="CHEBI:58456"/>
        <dbReference type="ChEBI" id="CHEBI:203600"/>
        <dbReference type="EC" id="3.1.4.11"/>
    </reaction>
    <physiologicalReaction direction="left-to-right" evidence="3">
        <dbReference type="Rhea" id="RHEA:33180"/>
    </physiologicalReaction>
</comment>
<dbReference type="SMART" id="SM00233">
    <property type="entry name" value="PH"/>
    <property type="match status" value="1"/>
</dbReference>
<evidence type="ECO:0000313" key="7">
    <source>
        <dbReference type="Proteomes" id="UP000824782"/>
    </source>
</evidence>
<dbReference type="GO" id="GO:0004435">
    <property type="term" value="F:phosphatidylinositol-4,5-bisphosphate phospholipase C activity"/>
    <property type="evidence" value="ECO:0007669"/>
    <property type="project" value="UniProtKB-EC"/>
</dbReference>
<dbReference type="Proteomes" id="UP000824782">
    <property type="component" value="Unassembled WGS sequence"/>
</dbReference>
<proteinExistence type="predicted"/>
<keyword evidence="1" id="KW-0479">Metal-binding</keyword>
<dbReference type="Pfam" id="PF16457">
    <property type="entry name" value="PH_12"/>
    <property type="match status" value="1"/>
</dbReference>
<sequence>MIALSSHGLPFGLCPLNSPWSGRMMDAGALVNGFAPSGQSEAELTHLCRSLEVGTVMTLFYSKKSQKPERRTFQVKLETRQVTWSRGADKVEGAVDIREIKEIRPGKNSRDFDRYQEDATVRLEPDHCFVILYGMEFRLKTLSLQATSEEEVNMWIKGLNWLLQDTLQAPTPLQIERWLRKQFYSLDRNREDKISVKDLKNMLSQVNYRVPNMRFLRDRLT</sequence>
<dbReference type="SUPFAM" id="SSF50729">
    <property type="entry name" value="PH domain-like"/>
    <property type="match status" value="1"/>
</dbReference>
<evidence type="ECO:0000259" key="4">
    <source>
        <dbReference type="PROSITE" id="PS50003"/>
    </source>
</evidence>
<dbReference type="GO" id="GO:0048015">
    <property type="term" value="P:phosphatidylinositol-mediated signaling"/>
    <property type="evidence" value="ECO:0007669"/>
    <property type="project" value="TreeGrafter"/>
</dbReference>
<reference evidence="6" key="1">
    <citation type="thesis" date="2020" institute="ProQuest LLC" country="789 East Eisenhower Parkway, Ann Arbor, MI, USA">
        <title>Comparative Genomics and Chromosome Evolution.</title>
        <authorList>
            <person name="Mudd A.B."/>
        </authorList>
    </citation>
    <scope>NUCLEOTIDE SEQUENCE</scope>
    <source>
        <strain evidence="6">237g6f4</strain>
        <tissue evidence="6">Blood</tissue>
    </source>
</reference>
<feature type="domain" description="PH" evidence="4">
    <location>
        <begin position="49"/>
        <end position="164"/>
    </location>
</feature>
<keyword evidence="2" id="KW-0106">Calcium</keyword>
<dbReference type="InterPro" id="IPR056586">
    <property type="entry name" value="EF-hand_PLCG1"/>
</dbReference>
<feature type="domain" description="EF-hand" evidence="5">
    <location>
        <begin position="174"/>
        <end position="209"/>
    </location>
</feature>
<dbReference type="CDD" id="cd13362">
    <property type="entry name" value="PH_PLC_gamma"/>
    <property type="match status" value="1"/>
</dbReference>
<dbReference type="GO" id="GO:0010634">
    <property type="term" value="P:positive regulation of epithelial cell migration"/>
    <property type="evidence" value="ECO:0007669"/>
    <property type="project" value="TreeGrafter"/>
</dbReference>
<feature type="non-terminal residue" evidence="6">
    <location>
        <position position="221"/>
    </location>
</feature>
<dbReference type="InterPro" id="IPR011993">
    <property type="entry name" value="PH-like_dom_sf"/>
</dbReference>
<name>A0AAV7CPH9_ENGPU</name>
<evidence type="ECO:0000256" key="3">
    <source>
        <dbReference type="ARBA" id="ARBA00023674"/>
    </source>
</evidence>
<dbReference type="Gene3D" id="2.30.29.30">
    <property type="entry name" value="Pleckstrin-homology domain (PH domain)/Phosphotyrosine-binding domain (PTB)"/>
    <property type="match status" value="1"/>
</dbReference>
<gene>
    <name evidence="6" type="ORF">GDO81_005396</name>
</gene>
<dbReference type="PROSITE" id="PS50003">
    <property type="entry name" value="PH_DOMAIN"/>
    <property type="match status" value="1"/>
</dbReference>
<evidence type="ECO:0000313" key="6">
    <source>
        <dbReference type="EMBL" id="KAG8586506.1"/>
    </source>
</evidence>
<dbReference type="PANTHER" id="PTHR10336">
    <property type="entry name" value="PHOSPHOINOSITIDE-SPECIFIC PHOSPHOLIPASE C FAMILY PROTEIN"/>
    <property type="match status" value="1"/>
</dbReference>
<dbReference type="GO" id="GO:0051209">
    <property type="term" value="P:release of sequestered calcium ion into cytosol"/>
    <property type="evidence" value="ECO:0007669"/>
    <property type="project" value="TreeGrafter"/>
</dbReference>
<dbReference type="InterPro" id="IPR018247">
    <property type="entry name" value="EF_Hand_1_Ca_BS"/>
</dbReference>
<dbReference type="GO" id="GO:0032587">
    <property type="term" value="C:ruffle membrane"/>
    <property type="evidence" value="ECO:0007669"/>
    <property type="project" value="TreeGrafter"/>
</dbReference>
<evidence type="ECO:0000256" key="2">
    <source>
        <dbReference type="ARBA" id="ARBA00022837"/>
    </source>
</evidence>
<dbReference type="GO" id="GO:0005509">
    <property type="term" value="F:calcium ion binding"/>
    <property type="evidence" value="ECO:0007669"/>
    <property type="project" value="InterPro"/>
</dbReference>